<accession>A0A8H6E7D8</accession>
<comment type="caution">
    <text evidence="2">The sequence shown here is derived from an EMBL/GenBank/DDBJ whole genome shotgun (WGS) entry which is preliminary data.</text>
</comment>
<feature type="compositionally biased region" description="Polar residues" evidence="1">
    <location>
        <begin position="9"/>
        <end position="23"/>
    </location>
</feature>
<protein>
    <submittedName>
        <fullName evidence="2">Uncharacterized protein</fullName>
    </submittedName>
</protein>
<organism evidence="2 3">
    <name type="scientific">Petromyces alliaceus</name>
    <name type="common">Aspergillus alliaceus</name>
    <dbReference type="NCBI Taxonomy" id="209559"/>
    <lineage>
        <taxon>Eukaryota</taxon>
        <taxon>Fungi</taxon>
        <taxon>Dikarya</taxon>
        <taxon>Ascomycota</taxon>
        <taxon>Pezizomycotina</taxon>
        <taxon>Eurotiomycetes</taxon>
        <taxon>Eurotiomycetidae</taxon>
        <taxon>Eurotiales</taxon>
        <taxon>Aspergillaceae</taxon>
        <taxon>Aspergillus</taxon>
        <taxon>Aspergillus subgen. Circumdati</taxon>
    </lineage>
</organism>
<evidence type="ECO:0000256" key="1">
    <source>
        <dbReference type="SAM" id="MobiDB-lite"/>
    </source>
</evidence>
<gene>
    <name evidence="2" type="ORF">ETB97_000465</name>
</gene>
<name>A0A8H6E7D8_PETAA</name>
<feature type="compositionally biased region" description="Basic and acidic residues" evidence="1">
    <location>
        <begin position="80"/>
        <end position="94"/>
    </location>
</feature>
<sequence>MAEGRGTSKDTPAQTTTHGPPSGNNRRRTRTERNDESSCHSPSTSQRAMHGILGGVTRMLSGRKPEEPIHSSSDSIENPAKARDSRPQKAHEASATRAGAEAHGAHVNNRAHKRDTGYLHEIKQRDVQIEECKAKCIRLRQESEAQSQRLAEESRQHEKDRQQQQAAYEDHLQQCETQIRKLNKILSQLLEDNEQLRTIVIARQENALQSMVSNNGRAPKEDRVVRDEFTKLDGKMRSWARNYGVKSLSDLEGVPDNEKDKVIKELGEYCREQDWASLMCKVSFSPDKVPGVLLQALLAKDVFERIFVDPFFAFGKIGDDNTLPEPAELNRIYGCMKQGKKIIVQKLTNANRNSNAVHEAEAHTWRSQTLRILSTATDPNTKPILQERIEELSSGLVTNLLGSSARTLLQSRNTEDAKKMNQELQSLYAGAAHLALSLWSQPTFMVCRSQQHLPHFTVTNPMMIAHRLHHLDEDDCKLDGKQVLLVIRPVVLAFGTVNAEHYDLSKVWARATVLVNEKS</sequence>
<proteinExistence type="predicted"/>
<evidence type="ECO:0000313" key="2">
    <source>
        <dbReference type="EMBL" id="KAF5861273.1"/>
    </source>
</evidence>
<evidence type="ECO:0000313" key="3">
    <source>
        <dbReference type="Proteomes" id="UP000541154"/>
    </source>
</evidence>
<dbReference type="AlphaFoldDB" id="A0A8H6E7D8"/>
<dbReference type="Proteomes" id="UP000541154">
    <property type="component" value="Unassembled WGS sequence"/>
</dbReference>
<feature type="region of interest" description="Disordered" evidence="1">
    <location>
        <begin position="147"/>
        <end position="169"/>
    </location>
</feature>
<feature type="region of interest" description="Disordered" evidence="1">
    <location>
        <begin position="1"/>
        <end position="105"/>
    </location>
</feature>
<feature type="compositionally biased region" description="Basic and acidic residues" evidence="1">
    <location>
        <begin position="150"/>
        <end position="169"/>
    </location>
</feature>
<dbReference type="EMBL" id="SPNV01000104">
    <property type="protein sequence ID" value="KAF5861273.1"/>
    <property type="molecule type" value="Genomic_DNA"/>
</dbReference>
<keyword evidence="3" id="KW-1185">Reference proteome</keyword>
<reference evidence="2 3" key="1">
    <citation type="submission" date="2019-04" db="EMBL/GenBank/DDBJ databases">
        <title>Aspergillus burnettii sp. nov., novel species from soil in southeast Queensland.</title>
        <authorList>
            <person name="Gilchrist C.L.M."/>
            <person name="Pitt J.I."/>
            <person name="Lange L."/>
            <person name="Lacey H.J."/>
            <person name="Vuong D."/>
            <person name="Midgley D.J."/>
            <person name="Greenfield P."/>
            <person name="Bradbury M."/>
            <person name="Lacey E."/>
            <person name="Busk P.K."/>
            <person name="Pilgaard B."/>
            <person name="Chooi Y.H."/>
            <person name="Piggott A.M."/>
        </authorList>
    </citation>
    <scope>NUCLEOTIDE SEQUENCE [LARGE SCALE GENOMIC DNA]</scope>
    <source>
        <strain evidence="2 3">FRR 5400</strain>
    </source>
</reference>